<dbReference type="EMBL" id="BAAALT010000108">
    <property type="protein sequence ID" value="GAA1811254.1"/>
    <property type="molecule type" value="Genomic_DNA"/>
</dbReference>
<gene>
    <name evidence="3" type="ORF">GCM10009682_35940</name>
</gene>
<accession>A0ABN2M6G7</accession>
<feature type="compositionally biased region" description="Low complexity" evidence="1">
    <location>
        <begin position="130"/>
        <end position="149"/>
    </location>
</feature>
<sequence length="311" mass="31133">MPTSQSGDQPFGQPGYGQPAAYGQPAYGQPGAEPTSGQPVAGQAYGQPASGGPAYGAPAYGTPAQPTYGVPAQPTYDAPTAQPGFGAPGGYAPAPKKSRAGLWVGLAVGVVVLLALCIGGTVLLLRSDDGGTTSTGTTPSAGTPTSAAPKPADDFAAEKGASVSTPAKLAGLTLSDQPDLEKTAEDLEGELKASIPNATTAAAGTYEDPDDPTALVMVAAVAVDNDNPAALVSGAFIGMQAQIDVKNAKDIDAGPLGGVARCGTATTSGQPLTVCVWGDHGSLGQIYFLNRSLAESRKLYPDIRKGVLHRR</sequence>
<evidence type="ECO:0000256" key="1">
    <source>
        <dbReference type="SAM" id="MobiDB-lite"/>
    </source>
</evidence>
<keyword evidence="2" id="KW-0812">Transmembrane</keyword>
<evidence type="ECO:0008006" key="5">
    <source>
        <dbReference type="Google" id="ProtNLM"/>
    </source>
</evidence>
<dbReference type="RefSeq" id="WP_344133061.1">
    <property type="nucleotide sequence ID" value="NZ_BAAALT010000108.1"/>
</dbReference>
<keyword evidence="2" id="KW-1133">Transmembrane helix</keyword>
<comment type="caution">
    <text evidence="3">The sequence shown here is derived from an EMBL/GenBank/DDBJ whole genome shotgun (WGS) entry which is preliminary data.</text>
</comment>
<keyword evidence="4" id="KW-1185">Reference proteome</keyword>
<keyword evidence="2" id="KW-0472">Membrane</keyword>
<feature type="transmembrane region" description="Helical" evidence="2">
    <location>
        <begin position="102"/>
        <end position="125"/>
    </location>
</feature>
<dbReference type="Proteomes" id="UP001500218">
    <property type="component" value="Unassembled WGS sequence"/>
</dbReference>
<evidence type="ECO:0000313" key="4">
    <source>
        <dbReference type="Proteomes" id="UP001500218"/>
    </source>
</evidence>
<feature type="region of interest" description="Disordered" evidence="1">
    <location>
        <begin position="127"/>
        <end position="160"/>
    </location>
</feature>
<protein>
    <recommendedName>
        <fullName evidence="5">Flagellar basal body-associated protein FliL</fullName>
    </recommendedName>
</protein>
<reference evidence="3 4" key="1">
    <citation type="journal article" date="2019" name="Int. J. Syst. Evol. Microbiol.">
        <title>The Global Catalogue of Microorganisms (GCM) 10K type strain sequencing project: providing services to taxonomists for standard genome sequencing and annotation.</title>
        <authorList>
            <consortium name="The Broad Institute Genomics Platform"/>
            <consortium name="The Broad Institute Genome Sequencing Center for Infectious Disease"/>
            <person name="Wu L."/>
            <person name="Ma J."/>
        </authorList>
    </citation>
    <scope>NUCLEOTIDE SEQUENCE [LARGE SCALE GENOMIC DNA]</scope>
    <source>
        <strain evidence="3 4">JCM 13250</strain>
    </source>
</reference>
<evidence type="ECO:0000256" key="2">
    <source>
        <dbReference type="SAM" id="Phobius"/>
    </source>
</evidence>
<feature type="region of interest" description="Disordered" evidence="1">
    <location>
        <begin position="1"/>
        <end position="60"/>
    </location>
</feature>
<feature type="compositionally biased region" description="Low complexity" evidence="1">
    <location>
        <begin position="41"/>
        <end position="60"/>
    </location>
</feature>
<proteinExistence type="predicted"/>
<name>A0ABN2M6G7_9ACTN</name>
<evidence type="ECO:0000313" key="3">
    <source>
        <dbReference type="EMBL" id="GAA1811254.1"/>
    </source>
</evidence>
<organism evidence="3 4">
    <name type="scientific">Luedemannella flava</name>
    <dbReference type="NCBI Taxonomy" id="349316"/>
    <lineage>
        <taxon>Bacteria</taxon>
        <taxon>Bacillati</taxon>
        <taxon>Actinomycetota</taxon>
        <taxon>Actinomycetes</taxon>
        <taxon>Micromonosporales</taxon>
        <taxon>Micromonosporaceae</taxon>
        <taxon>Luedemannella</taxon>
    </lineage>
</organism>